<evidence type="ECO:0000256" key="8">
    <source>
        <dbReference type="ARBA" id="ARBA00022842"/>
    </source>
</evidence>
<evidence type="ECO:0000256" key="7">
    <source>
        <dbReference type="ARBA" id="ARBA00022723"/>
    </source>
</evidence>
<dbReference type="InterPro" id="IPR026610">
    <property type="entry name" value="Hen1"/>
</dbReference>
<keyword evidence="6" id="KW-0949">S-adenosyl-L-methionine</keyword>
<dbReference type="PANTHER" id="PTHR21404:SF3">
    <property type="entry name" value="SMALL RNA 2'-O-METHYLTRANSFERASE"/>
    <property type="match status" value="1"/>
</dbReference>
<organism evidence="14 15">
    <name type="scientific">Rotaria sordida</name>
    <dbReference type="NCBI Taxonomy" id="392033"/>
    <lineage>
        <taxon>Eukaryota</taxon>
        <taxon>Metazoa</taxon>
        <taxon>Spiralia</taxon>
        <taxon>Gnathifera</taxon>
        <taxon>Rotifera</taxon>
        <taxon>Eurotatoria</taxon>
        <taxon>Bdelloidea</taxon>
        <taxon>Philodinida</taxon>
        <taxon>Philodinidae</taxon>
        <taxon>Rotaria</taxon>
    </lineage>
</organism>
<dbReference type="GO" id="GO:0090486">
    <property type="term" value="F:small RNA 2'-O-methyltransferase activity"/>
    <property type="evidence" value="ECO:0007669"/>
    <property type="project" value="UniProtKB-EC"/>
</dbReference>
<feature type="region of interest" description="Disordered" evidence="13">
    <location>
        <begin position="1"/>
        <end position="26"/>
    </location>
</feature>
<proteinExistence type="inferred from homology"/>
<dbReference type="OrthoDB" id="2154311at2759"/>
<dbReference type="GO" id="GO:0034587">
    <property type="term" value="P:piRNA processing"/>
    <property type="evidence" value="ECO:0007669"/>
    <property type="project" value="TreeGrafter"/>
</dbReference>
<dbReference type="Gene3D" id="3.40.50.150">
    <property type="entry name" value="Vaccinia Virus protein VP39"/>
    <property type="match status" value="1"/>
</dbReference>
<comment type="cofactor">
    <cofactor evidence="1">
        <name>Mg(2+)</name>
        <dbReference type="ChEBI" id="CHEBI:18420"/>
    </cofactor>
</comment>
<dbReference type="GO" id="GO:0005634">
    <property type="term" value="C:nucleus"/>
    <property type="evidence" value="ECO:0007669"/>
    <property type="project" value="TreeGrafter"/>
</dbReference>
<feature type="compositionally biased region" description="Polar residues" evidence="13">
    <location>
        <begin position="1"/>
        <end position="19"/>
    </location>
</feature>
<dbReference type="GO" id="GO:0003723">
    <property type="term" value="F:RNA binding"/>
    <property type="evidence" value="ECO:0007669"/>
    <property type="project" value="UniProtKB-KW"/>
</dbReference>
<dbReference type="InterPro" id="IPR029063">
    <property type="entry name" value="SAM-dependent_MTases_sf"/>
</dbReference>
<dbReference type="Proteomes" id="UP000663882">
    <property type="component" value="Unassembled WGS sequence"/>
</dbReference>
<keyword evidence="5" id="KW-0808">Transferase</keyword>
<keyword evidence="4" id="KW-0489">Methyltransferase</keyword>
<dbReference type="Pfam" id="PF13489">
    <property type="entry name" value="Methyltransf_23"/>
    <property type="match status" value="1"/>
</dbReference>
<reference evidence="14" key="1">
    <citation type="submission" date="2021-02" db="EMBL/GenBank/DDBJ databases">
        <authorList>
            <person name="Nowell W R."/>
        </authorList>
    </citation>
    <scope>NUCLEOTIDE SEQUENCE</scope>
</reference>
<evidence type="ECO:0000313" key="14">
    <source>
        <dbReference type="EMBL" id="CAF0899356.1"/>
    </source>
</evidence>
<dbReference type="AlphaFoldDB" id="A0A813ZIV3"/>
<comment type="caution">
    <text evidence="14">The sequence shown here is derived from an EMBL/GenBank/DDBJ whole genome shotgun (WGS) entry which is preliminary data.</text>
</comment>
<evidence type="ECO:0000256" key="5">
    <source>
        <dbReference type="ARBA" id="ARBA00022679"/>
    </source>
</evidence>
<keyword evidence="7" id="KW-0479">Metal-binding</keyword>
<sequence>MLSTEETSLASNNTQTSDSSSHHIPDHEGGIHFNPPLYRQRYMFTLDIIQRDPSLHSLLDIGCGTCQLLTIGKYRNPHIQLVAAIDIIRYQLDEGCFRLKPLPVEYMIFRRDTPLHTYVLHGDATKICNCFQHFDVVTLIEVIEHLYLNDLENLVKHVFGYICPRMVIITTPNADFNVLFTTMICGKYRHADHKFEFTRHEFNIWSEKIAHTYGYLVEFNGVGEAPSNEKHRNIGTCTQIAIFYRQNNTIKTILTSNEFYQRLSSCNKHELIGFIDYPYGINKSIDIQEQIRYILNMYRLMAEDKARHGDDNHDTLPLTIDCQTLINHPRLIEFNITEDNLKQILENIGYKMLDNHQIILSEDPLTDKHEDYHSDDYNQNSMNNQNEIVKTNQQYNQNEECWD</sequence>
<dbReference type="GO" id="GO:0046872">
    <property type="term" value="F:metal ion binding"/>
    <property type="evidence" value="ECO:0007669"/>
    <property type="project" value="UniProtKB-KW"/>
</dbReference>
<gene>
    <name evidence="14" type="ORF">RFH988_LOCUS8903</name>
</gene>
<evidence type="ECO:0000313" key="15">
    <source>
        <dbReference type="Proteomes" id="UP000663882"/>
    </source>
</evidence>
<accession>A0A813ZIV3</accession>
<keyword evidence="9" id="KW-0694">RNA-binding</keyword>
<keyword evidence="8" id="KW-0460">Magnesium</keyword>
<dbReference type="EC" id="2.1.1.386" evidence="11"/>
<dbReference type="EMBL" id="CAJNOO010000308">
    <property type="protein sequence ID" value="CAF0899356.1"/>
    <property type="molecule type" value="Genomic_DNA"/>
</dbReference>
<protein>
    <recommendedName>
        <fullName evidence="3">Small RNA 2'-O-methyltransferase</fullName>
        <ecNumber evidence="11">2.1.1.386</ecNumber>
    </recommendedName>
</protein>
<evidence type="ECO:0000256" key="1">
    <source>
        <dbReference type="ARBA" id="ARBA00001946"/>
    </source>
</evidence>
<comment type="similarity">
    <text evidence="2">Belongs to the methyltransferase superfamily. HEN1 family.</text>
</comment>
<evidence type="ECO:0000256" key="4">
    <source>
        <dbReference type="ARBA" id="ARBA00022603"/>
    </source>
</evidence>
<evidence type="ECO:0000256" key="9">
    <source>
        <dbReference type="ARBA" id="ARBA00022884"/>
    </source>
</evidence>
<evidence type="ECO:0000256" key="12">
    <source>
        <dbReference type="ARBA" id="ARBA00048418"/>
    </source>
</evidence>
<evidence type="ECO:0000256" key="10">
    <source>
        <dbReference type="ARBA" id="ARBA00023158"/>
    </source>
</evidence>
<dbReference type="GO" id="GO:0030422">
    <property type="term" value="P:siRNA processing"/>
    <property type="evidence" value="ECO:0007669"/>
    <property type="project" value="TreeGrafter"/>
</dbReference>
<evidence type="ECO:0000256" key="13">
    <source>
        <dbReference type="SAM" id="MobiDB-lite"/>
    </source>
</evidence>
<dbReference type="GO" id="GO:0001510">
    <property type="term" value="P:RNA methylation"/>
    <property type="evidence" value="ECO:0007669"/>
    <property type="project" value="InterPro"/>
</dbReference>
<dbReference type="GO" id="GO:0005737">
    <property type="term" value="C:cytoplasm"/>
    <property type="evidence" value="ECO:0007669"/>
    <property type="project" value="TreeGrafter"/>
</dbReference>
<evidence type="ECO:0000256" key="6">
    <source>
        <dbReference type="ARBA" id="ARBA00022691"/>
    </source>
</evidence>
<evidence type="ECO:0000256" key="11">
    <source>
        <dbReference type="ARBA" id="ARBA00035025"/>
    </source>
</evidence>
<evidence type="ECO:0000256" key="2">
    <source>
        <dbReference type="ARBA" id="ARBA00009026"/>
    </source>
</evidence>
<comment type="catalytic activity">
    <reaction evidence="12">
        <text>small RNA 3'-end nucleotide + S-adenosyl-L-methionine = small RNA 3'-end 2'-O-methylnucleotide + S-adenosyl-L-homocysteine + H(+)</text>
        <dbReference type="Rhea" id="RHEA:37887"/>
        <dbReference type="Rhea" id="RHEA-COMP:10415"/>
        <dbReference type="Rhea" id="RHEA-COMP:10416"/>
        <dbReference type="ChEBI" id="CHEBI:15378"/>
        <dbReference type="ChEBI" id="CHEBI:57856"/>
        <dbReference type="ChEBI" id="CHEBI:59789"/>
        <dbReference type="ChEBI" id="CHEBI:74896"/>
        <dbReference type="ChEBI" id="CHEBI:74898"/>
        <dbReference type="EC" id="2.1.1.386"/>
    </reaction>
</comment>
<evidence type="ECO:0000256" key="3">
    <source>
        <dbReference type="ARBA" id="ARBA00021330"/>
    </source>
</evidence>
<dbReference type="PANTHER" id="PTHR21404">
    <property type="entry name" value="HEN1"/>
    <property type="match status" value="1"/>
</dbReference>
<keyword evidence="10" id="KW-0943">RNA-mediated gene silencing</keyword>
<name>A0A813ZIV3_9BILA</name>
<dbReference type="SUPFAM" id="SSF53335">
    <property type="entry name" value="S-adenosyl-L-methionine-dependent methyltransferases"/>
    <property type="match status" value="1"/>
</dbReference>